<evidence type="ECO:0000313" key="4">
    <source>
        <dbReference type="Proteomes" id="UP001412067"/>
    </source>
</evidence>
<proteinExistence type="predicted"/>
<comment type="caution">
    <text evidence="3">The sequence shown here is derived from an EMBL/GenBank/DDBJ whole genome shotgun (WGS) entry which is preliminary data.</text>
</comment>
<sequence length="125" mass="13918">MPARFERKEKLKQPSSRLNSSMVSPSPTRPKALPFSLHRGYIGRRTSIPCALVALGLVFVIFLTWKHAGSQETNPSFYSFDIVNEFPHGPQAFTQGTILLYISLMLKLESSSTGNHTDYAGMQDA</sequence>
<protein>
    <submittedName>
        <fullName evidence="3">Glutaminyl-peptide cyclotransferase</fullName>
    </submittedName>
</protein>
<name>A0ABR2M0E1_9ASPA</name>
<dbReference type="Proteomes" id="UP001412067">
    <property type="component" value="Unassembled WGS sequence"/>
</dbReference>
<keyword evidence="4" id="KW-1185">Reference proteome</keyword>
<feature type="compositionally biased region" description="Basic and acidic residues" evidence="1">
    <location>
        <begin position="1"/>
        <end position="12"/>
    </location>
</feature>
<feature type="region of interest" description="Disordered" evidence="1">
    <location>
        <begin position="1"/>
        <end position="29"/>
    </location>
</feature>
<organism evidence="3 4">
    <name type="scientific">Platanthera guangdongensis</name>
    <dbReference type="NCBI Taxonomy" id="2320717"/>
    <lineage>
        <taxon>Eukaryota</taxon>
        <taxon>Viridiplantae</taxon>
        <taxon>Streptophyta</taxon>
        <taxon>Embryophyta</taxon>
        <taxon>Tracheophyta</taxon>
        <taxon>Spermatophyta</taxon>
        <taxon>Magnoliopsida</taxon>
        <taxon>Liliopsida</taxon>
        <taxon>Asparagales</taxon>
        <taxon>Orchidaceae</taxon>
        <taxon>Orchidoideae</taxon>
        <taxon>Orchideae</taxon>
        <taxon>Orchidinae</taxon>
        <taxon>Platanthera</taxon>
    </lineage>
</organism>
<dbReference type="EMBL" id="JBBWWR010000013">
    <property type="protein sequence ID" value="KAK8955450.1"/>
    <property type="molecule type" value="Genomic_DNA"/>
</dbReference>
<accession>A0ABR2M0E1</accession>
<evidence type="ECO:0000256" key="2">
    <source>
        <dbReference type="SAM" id="Phobius"/>
    </source>
</evidence>
<evidence type="ECO:0000256" key="1">
    <source>
        <dbReference type="SAM" id="MobiDB-lite"/>
    </source>
</evidence>
<gene>
    <name evidence="3" type="primary">QCT</name>
    <name evidence="3" type="ORF">KSP40_PGU011155</name>
</gene>
<reference evidence="3 4" key="1">
    <citation type="journal article" date="2022" name="Nat. Plants">
        <title>Genomes of leafy and leafless Platanthera orchids illuminate the evolution of mycoheterotrophy.</title>
        <authorList>
            <person name="Li M.H."/>
            <person name="Liu K.W."/>
            <person name="Li Z."/>
            <person name="Lu H.C."/>
            <person name="Ye Q.L."/>
            <person name="Zhang D."/>
            <person name="Wang J.Y."/>
            <person name="Li Y.F."/>
            <person name="Zhong Z.M."/>
            <person name="Liu X."/>
            <person name="Yu X."/>
            <person name="Liu D.K."/>
            <person name="Tu X.D."/>
            <person name="Liu B."/>
            <person name="Hao Y."/>
            <person name="Liao X.Y."/>
            <person name="Jiang Y.T."/>
            <person name="Sun W.H."/>
            <person name="Chen J."/>
            <person name="Chen Y.Q."/>
            <person name="Ai Y."/>
            <person name="Zhai J.W."/>
            <person name="Wu S.S."/>
            <person name="Zhou Z."/>
            <person name="Hsiao Y.Y."/>
            <person name="Wu W.L."/>
            <person name="Chen Y.Y."/>
            <person name="Lin Y.F."/>
            <person name="Hsu J.L."/>
            <person name="Li C.Y."/>
            <person name="Wang Z.W."/>
            <person name="Zhao X."/>
            <person name="Zhong W.Y."/>
            <person name="Ma X.K."/>
            <person name="Ma L."/>
            <person name="Huang J."/>
            <person name="Chen G.Z."/>
            <person name="Huang M.Z."/>
            <person name="Huang L."/>
            <person name="Peng D.H."/>
            <person name="Luo Y.B."/>
            <person name="Zou S.Q."/>
            <person name="Chen S.P."/>
            <person name="Lan S."/>
            <person name="Tsai W.C."/>
            <person name="Van de Peer Y."/>
            <person name="Liu Z.J."/>
        </authorList>
    </citation>
    <scope>NUCLEOTIDE SEQUENCE [LARGE SCALE GENOMIC DNA]</scope>
    <source>
        <strain evidence="3">Lor288</strain>
    </source>
</reference>
<keyword evidence="2" id="KW-0812">Transmembrane</keyword>
<feature type="transmembrane region" description="Helical" evidence="2">
    <location>
        <begin position="46"/>
        <end position="65"/>
    </location>
</feature>
<keyword evidence="2" id="KW-0472">Membrane</keyword>
<keyword evidence="2" id="KW-1133">Transmembrane helix</keyword>
<feature type="compositionally biased region" description="Polar residues" evidence="1">
    <location>
        <begin position="13"/>
        <end position="26"/>
    </location>
</feature>
<evidence type="ECO:0000313" key="3">
    <source>
        <dbReference type="EMBL" id="KAK8955450.1"/>
    </source>
</evidence>